<dbReference type="SUPFAM" id="SSF52374">
    <property type="entry name" value="Nucleotidylyl transferase"/>
    <property type="match status" value="1"/>
</dbReference>
<proteinExistence type="inferred from homology"/>
<keyword evidence="6" id="KW-0566">Pantothenate biosynthesis</keyword>
<dbReference type="NCBIfam" id="TIGR00018">
    <property type="entry name" value="panC"/>
    <property type="match status" value="1"/>
</dbReference>
<evidence type="ECO:0000313" key="12">
    <source>
        <dbReference type="EMBL" id="ELR14409.1"/>
    </source>
</evidence>
<dbReference type="InterPro" id="IPR042176">
    <property type="entry name" value="Pantoate_ligase_C"/>
</dbReference>
<evidence type="ECO:0000256" key="9">
    <source>
        <dbReference type="ARBA" id="ARBA00029902"/>
    </source>
</evidence>
<gene>
    <name evidence="12" type="ORF">ACA1_380860</name>
</gene>
<evidence type="ECO:0000256" key="1">
    <source>
        <dbReference type="ARBA" id="ARBA00004990"/>
    </source>
</evidence>
<evidence type="ECO:0000313" key="13">
    <source>
        <dbReference type="Proteomes" id="UP000011083"/>
    </source>
</evidence>
<dbReference type="PANTHER" id="PTHR21299">
    <property type="entry name" value="CYTIDYLATE KINASE/PANTOATE-BETA-ALANINE LIGASE"/>
    <property type="match status" value="1"/>
</dbReference>
<keyword evidence="13" id="KW-1185">Reference proteome</keyword>
<evidence type="ECO:0000256" key="7">
    <source>
        <dbReference type="ARBA" id="ARBA00022741"/>
    </source>
</evidence>
<keyword evidence="8" id="KW-0067">ATP-binding</keyword>
<dbReference type="InterPro" id="IPR003721">
    <property type="entry name" value="Pantoate_ligase"/>
</dbReference>
<dbReference type="Gene3D" id="3.30.1300.10">
    <property type="entry name" value="Pantoate-beta-alanine ligase, C-terminal domain"/>
    <property type="match status" value="1"/>
</dbReference>
<evidence type="ECO:0000256" key="5">
    <source>
        <dbReference type="ARBA" id="ARBA00022598"/>
    </source>
</evidence>
<dbReference type="GO" id="GO:0004592">
    <property type="term" value="F:pantoate-beta-alanine ligase activity"/>
    <property type="evidence" value="ECO:0007669"/>
    <property type="project" value="UniProtKB-EC"/>
</dbReference>
<dbReference type="RefSeq" id="XP_004336422.1">
    <property type="nucleotide sequence ID" value="XM_004336374.1"/>
</dbReference>
<dbReference type="Pfam" id="PF02569">
    <property type="entry name" value="Pantoate_ligase"/>
    <property type="match status" value="1"/>
</dbReference>
<dbReference type="CDD" id="cd00560">
    <property type="entry name" value="PanC"/>
    <property type="match status" value="1"/>
</dbReference>
<comment type="catalytic activity">
    <reaction evidence="11">
        <text>(R)-pantoate + beta-alanine + ATP = (R)-pantothenate + AMP + diphosphate + H(+)</text>
        <dbReference type="Rhea" id="RHEA:10912"/>
        <dbReference type="ChEBI" id="CHEBI:15378"/>
        <dbReference type="ChEBI" id="CHEBI:15980"/>
        <dbReference type="ChEBI" id="CHEBI:29032"/>
        <dbReference type="ChEBI" id="CHEBI:30616"/>
        <dbReference type="ChEBI" id="CHEBI:33019"/>
        <dbReference type="ChEBI" id="CHEBI:57966"/>
        <dbReference type="ChEBI" id="CHEBI:456215"/>
        <dbReference type="EC" id="6.3.2.1"/>
    </reaction>
</comment>
<sequence>MQRRVKVVREVAEVRALREAWRCEGRRVGFVPTMGALHAGHISLISHALPHSDALFCSIFVNPTQFGVGEDFDKYPRDVAKDRLLPKGDGGRDVEAVVFAPSVRELYGDRFSTRVDIGLMADTSEAHARPQFFSGVATVVSKLFNITQPHRAYFGQKDALQCVAVRRLVEDLNFGLEVVVCDTLREADGLAMSSRNVYLSAEERKRAPILYKALCAGRSRYLDGERSAQEIIKATKEALEKGEDWWAAGPPRPEVQYVSIADAGFGHELDYIDPKGPGAFLSTAVRLGSTRLIDNVVLPPL</sequence>
<dbReference type="GeneID" id="14915001"/>
<dbReference type="HAMAP" id="MF_00158">
    <property type="entry name" value="PanC"/>
    <property type="match status" value="1"/>
</dbReference>
<evidence type="ECO:0000256" key="8">
    <source>
        <dbReference type="ARBA" id="ARBA00022840"/>
    </source>
</evidence>
<dbReference type="EMBL" id="KB008053">
    <property type="protein sequence ID" value="ELR14409.1"/>
    <property type="molecule type" value="Genomic_DNA"/>
</dbReference>
<protein>
    <recommendedName>
        <fullName evidence="4">Pantoate--beta-alanine ligase</fullName>
        <ecNumber evidence="3">6.3.2.1</ecNumber>
    </recommendedName>
    <alternativeName>
        <fullName evidence="10">Pantoate-activating enzyme</fullName>
    </alternativeName>
    <alternativeName>
        <fullName evidence="9">Pantothenate synthetase</fullName>
    </alternativeName>
</protein>
<evidence type="ECO:0000256" key="11">
    <source>
        <dbReference type="ARBA" id="ARBA00048258"/>
    </source>
</evidence>
<reference evidence="12 13" key="1">
    <citation type="journal article" date="2013" name="Genome Biol.">
        <title>Genome of Acanthamoeba castellanii highlights extensive lateral gene transfer and early evolution of tyrosine kinase signaling.</title>
        <authorList>
            <person name="Clarke M."/>
            <person name="Lohan A.J."/>
            <person name="Liu B."/>
            <person name="Lagkouvardos I."/>
            <person name="Roy S."/>
            <person name="Zafar N."/>
            <person name="Bertelli C."/>
            <person name="Schilde C."/>
            <person name="Kianianmomeni A."/>
            <person name="Burglin T.R."/>
            <person name="Frech C."/>
            <person name="Turcotte B."/>
            <person name="Kopec K.O."/>
            <person name="Synnott J.M."/>
            <person name="Choo C."/>
            <person name="Paponov I."/>
            <person name="Finkler A."/>
            <person name="Soon Heng Tan C."/>
            <person name="Hutchins A.P."/>
            <person name="Weinmeier T."/>
            <person name="Rattei T."/>
            <person name="Chu J.S."/>
            <person name="Gimenez G."/>
            <person name="Irimia M."/>
            <person name="Rigden D.J."/>
            <person name="Fitzpatrick D.A."/>
            <person name="Lorenzo-Morales J."/>
            <person name="Bateman A."/>
            <person name="Chiu C.H."/>
            <person name="Tang P."/>
            <person name="Hegemann P."/>
            <person name="Fromm H."/>
            <person name="Raoult D."/>
            <person name="Greub G."/>
            <person name="Miranda-Saavedra D."/>
            <person name="Chen N."/>
            <person name="Nash P."/>
            <person name="Ginger M.L."/>
            <person name="Horn M."/>
            <person name="Schaap P."/>
            <person name="Caler L."/>
            <person name="Loftus B."/>
        </authorList>
    </citation>
    <scope>NUCLEOTIDE SEQUENCE [LARGE SCALE GENOMIC DNA]</scope>
    <source>
        <strain evidence="12 13">Neff</strain>
    </source>
</reference>
<dbReference type="STRING" id="1257118.L8GNL4"/>
<name>L8GNL4_ACACF</name>
<dbReference type="UniPathway" id="UPA00028">
    <property type="reaction ID" value="UER00005"/>
</dbReference>
<dbReference type="Proteomes" id="UP000011083">
    <property type="component" value="Unassembled WGS sequence"/>
</dbReference>
<accession>L8GNL4</accession>
<dbReference type="VEuPathDB" id="AmoebaDB:ACA1_380860"/>
<dbReference type="AlphaFoldDB" id="L8GNL4"/>
<dbReference type="OrthoDB" id="2020436at2759"/>
<dbReference type="PANTHER" id="PTHR21299:SF1">
    <property type="entry name" value="PANTOATE--BETA-ALANINE LIGASE"/>
    <property type="match status" value="1"/>
</dbReference>
<dbReference type="GO" id="GO:0015940">
    <property type="term" value="P:pantothenate biosynthetic process"/>
    <property type="evidence" value="ECO:0007669"/>
    <property type="project" value="UniProtKB-UniPathway"/>
</dbReference>
<dbReference type="Gene3D" id="3.40.50.620">
    <property type="entry name" value="HUPs"/>
    <property type="match status" value="1"/>
</dbReference>
<evidence type="ECO:0000256" key="4">
    <source>
        <dbReference type="ARBA" id="ARBA00015647"/>
    </source>
</evidence>
<dbReference type="KEGG" id="acan:ACA1_380860"/>
<evidence type="ECO:0000256" key="6">
    <source>
        <dbReference type="ARBA" id="ARBA00022655"/>
    </source>
</evidence>
<dbReference type="EC" id="6.3.2.1" evidence="3"/>
<evidence type="ECO:0000256" key="2">
    <source>
        <dbReference type="ARBA" id="ARBA00009256"/>
    </source>
</evidence>
<dbReference type="InterPro" id="IPR014729">
    <property type="entry name" value="Rossmann-like_a/b/a_fold"/>
</dbReference>
<evidence type="ECO:0000256" key="3">
    <source>
        <dbReference type="ARBA" id="ARBA00012219"/>
    </source>
</evidence>
<dbReference type="GO" id="GO:0005524">
    <property type="term" value="F:ATP binding"/>
    <property type="evidence" value="ECO:0007669"/>
    <property type="project" value="UniProtKB-KW"/>
</dbReference>
<comment type="similarity">
    <text evidence="2">Belongs to the pantothenate synthetase family.</text>
</comment>
<comment type="pathway">
    <text evidence="1">Cofactor biosynthesis; (R)-pantothenate biosynthesis; (R)-pantothenate from (R)-pantoate and beta-alanine: step 1/1.</text>
</comment>
<dbReference type="OMA" id="CNHKLEP"/>
<evidence type="ECO:0000256" key="10">
    <source>
        <dbReference type="ARBA" id="ARBA00032806"/>
    </source>
</evidence>
<organism evidence="12 13">
    <name type="scientific">Acanthamoeba castellanii (strain ATCC 30010 / Neff)</name>
    <dbReference type="NCBI Taxonomy" id="1257118"/>
    <lineage>
        <taxon>Eukaryota</taxon>
        <taxon>Amoebozoa</taxon>
        <taxon>Discosea</taxon>
        <taxon>Longamoebia</taxon>
        <taxon>Centramoebida</taxon>
        <taxon>Acanthamoebidae</taxon>
        <taxon>Acanthamoeba</taxon>
    </lineage>
</organism>
<keyword evidence="5 12" id="KW-0436">Ligase</keyword>
<keyword evidence="7" id="KW-0547">Nucleotide-binding</keyword>